<dbReference type="Gene3D" id="3.10.20.10">
    <property type="match status" value="1"/>
</dbReference>
<organism evidence="4 5">
    <name type="scientific">Chryseobacterium takakiae</name>
    <dbReference type="NCBI Taxonomy" id="1302685"/>
    <lineage>
        <taxon>Bacteria</taxon>
        <taxon>Pseudomonadati</taxon>
        <taxon>Bacteroidota</taxon>
        <taxon>Flavobacteriia</taxon>
        <taxon>Flavobacteriales</taxon>
        <taxon>Weeksellaceae</taxon>
        <taxon>Chryseobacterium group</taxon>
        <taxon>Chryseobacterium</taxon>
    </lineage>
</organism>
<accession>A0A1M5AHZ3</accession>
<dbReference type="Proteomes" id="UP000184236">
    <property type="component" value="Unassembled WGS sequence"/>
</dbReference>
<evidence type="ECO:0000313" key="4">
    <source>
        <dbReference type="EMBL" id="SHF29767.1"/>
    </source>
</evidence>
<dbReference type="Gene3D" id="3.40.140.10">
    <property type="entry name" value="Cytidine Deaminase, domain 2"/>
    <property type="match status" value="1"/>
</dbReference>
<keyword evidence="1 3" id="KW-0963">Cytoplasm</keyword>
<dbReference type="EMBL" id="FQVO01000013">
    <property type="protein sequence ID" value="SHF29767.1"/>
    <property type="molecule type" value="Genomic_DNA"/>
</dbReference>
<feature type="binding site" evidence="3">
    <location>
        <begin position="270"/>
        <end position="275"/>
    </location>
    <ligand>
        <name>Mo-bis(molybdopterin guanine dinucleotide)</name>
        <dbReference type="ChEBI" id="CHEBI:60539"/>
    </ligand>
</feature>
<reference evidence="5" key="1">
    <citation type="submission" date="2016-11" db="EMBL/GenBank/DDBJ databases">
        <authorList>
            <person name="Varghese N."/>
            <person name="Submissions S."/>
        </authorList>
    </citation>
    <scope>NUCLEOTIDE SEQUENCE [LARGE SCALE GENOMIC DNA]</scope>
    <source>
        <strain evidence="5">DSM 26898</strain>
    </source>
</reference>
<evidence type="ECO:0000256" key="1">
    <source>
        <dbReference type="ARBA" id="ARBA00022490"/>
    </source>
</evidence>
<dbReference type="NCBIfam" id="NF001943">
    <property type="entry name" value="PRK00724.1-2"/>
    <property type="match status" value="1"/>
</dbReference>
<dbReference type="PANTHER" id="PTHR30592">
    <property type="entry name" value="FORMATE DEHYDROGENASE"/>
    <property type="match status" value="1"/>
</dbReference>
<dbReference type="PIRSF" id="PIRSF015626">
    <property type="entry name" value="FdhD"/>
    <property type="match status" value="1"/>
</dbReference>
<comment type="subcellular location">
    <subcellularLocation>
        <location evidence="3">Cytoplasm</location>
    </subcellularLocation>
</comment>
<dbReference type="HAMAP" id="MF_00187">
    <property type="entry name" value="FdhD"/>
    <property type="match status" value="1"/>
</dbReference>
<evidence type="ECO:0000256" key="2">
    <source>
        <dbReference type="ARBA" id="ARBA00023150"/>
    </source>
</evidence>
<dbReference type="GO" id="GO:0006777">
    <property type="term" value="P:Mo-molybdopterin cofactor biosynthetic process"/>
    <property type="evidence" value="ECO:0007669"/>
    <property type="project" value="UniProtKB-UniRule"/>
</dbReference>
<evidence type="ECO:0000313" key="5">
    <source>
        <dbReference type="Proteomes" id="UP000184236"/>
    </source>
</evidence>
<name>A0A1M5AHZ3_9FLAO</name>
<dbReference type="Pfam" id="PF02634">
    <property type="entry name" value="FdhD-NarQ"/>
    <property type="match status" value="1"/>
</dbReference>
<dbReference type="STRING" id="1302685.SAMN05444408_11365"/>
<protein>
    <recommendedName>
        <fullName evidence="3">Sulfur carrier protein FdhD</fullName>
    </recommendedName>
</protein>
<sequence>MKAHLLSGTSIKQIEIVKVKDSTCFCYTDDVSVEEPLEIRIIYGLADKKESKNISVTMRTPGNDPELAVGFLFTEGIITGNEQIKAIYSPDKACARNSENSIIVELNESFVPELMKVERNFYTTSSCGVCGKASIESIKTVSIFKEHKKQNTEVSLEVLYQLSEKLQSFQNNFSITGGIHASGLFDLEGNLLALREDVGRHNALDKLIGYALSANMLPLDNTILLLSGRASFELIQKAAMAGITTVAAIGAPSSLAIELAKEFDMTLLGFLRNNRFNMYHCGSHFKIENLL</sequence>
<dbReference type="RefSeq" id="WP_072885729.1">
    <property type="nucleotide sequence ID" value="NZ_FQVO01000013.1"/>
</dbReference>
<dbReference type="GO" id="GO:0097163">
    <property type="term" value="F:sulfur carrier activity"/>
    <property type="evidence" value="ECO:0007669"/>
    <property type="project" value="UniProtKB-UniRule"/>
</dbReference>
<dbReference type="NCBIfam" id="TIGR00129">
    <property type="entry name" value="fdhD_narQ"/>
    <property type="match status" value="1"/>
</dbReference>
<keyword evidence="2 3" id="KW-0501">Molybdenum cofactor biosynthesis</keyword>
<proteinExistence type="inferred from homology"/>
<comment type="function">
    <text evidence="3">Required for formate dehydrogenase (FDH) activity. Acts as a sulfur carrier protein that transfers sulfur from IscS to the molybdenum cofactor prior to its insertion into FDH.</text>
</comment>
<dbReference type="SUPFAM" id="SSF53927">
    <property type="entry name" value="Cytidine deaminase-like"/>
    <property type="match status" value="1"/>
</dbReference>
<dbReference type="PANTHER" id="PTHR30592:SF1">
    <property type="entry name" value="SULFUR CARRIER PROTEIN FDHD"/>
    <property type="match status" value="1"/>
</dbReference>
<keyword evidence="5" id="KW-1185">Reference proteome</keyword>
<dbReference type="InterPro" id="IPR016193">
    <property type="entry name" value="Cytidine_deaminase-like"/>
</dbReference>
<dbReference type="AlphaFoldDB" id="A0A1M5AHZ3"/>
<dbReference type="GO" id="GO:0016783">
    <property type="term" value="F:sulfurtransferase activity"/>
    <property type="evidence" value="ECO:0007669"/>
    <property type="project" value="InterPro"/>
</dbReference>
<gene>
    <name evidence="3" type="primary">fdhD</name>
    <name evidence="4" type="ORF">SAMN05444408_11365</name>
</gene>
<feature type="active site" description="Cysteine persulfide intermediate" evidence="3">
    <location>
        <position position="127"/>
    </location>
</feature>
<evidence type="ECO:0000256" key="3">
    <source>
        <dbReference type="HAMAP-Rule" id="MF_00187"/>
    </source>
</evidence>
<dbReference type="GO" id="GO:0005737">
    <property type="term" value="C:cytoplasm"/>
    <property type="evidence" value="ECO:0007669"/>
    <property type="project" value="UniProtKB-SubCell"/>
</dbReference>
<dbReference type="OrthoDB" id="9782042at2"/>
<dbReference type="InterPro" id="IPR003786">
    <property type="entry name" value="FdhD"/>
</dbReference>
<comment type="similarity">
    <text evidence="3">Belongs to the FdhD family.</text>
</comment>